<organism evidence="2">
    <name type="scientific">Blautia hansenii</name>
    <name type="common">Ruminococcus hansenii</name>
    <dbReference type="NCBI Taxonomy" id="1322"/>
    <lineage>
        <taxon>Bacteria</taxon>
        <taxon>Bacillati</taxon>
        <taxon>Bacillota</taxon>
        <taxon>Clostridia</taxon>
        <taxon>Lachnospirales</taxon>
        <taxon>Lachnospiraceae</taxon>
        <taxon>Blautia</taxon>
    </lineage>
</organism>
<feature type="coiled-coil region" evidence="1">
    <location>
        <begin position="15"/>
        <end position="42"/>
    </location>
</feature>
<dbReference type="EMBL" id="CACRSY010000014">
    <property type="protein sequence ID" value="VYT20458.1"/>
    <property type="molecule type" value="Genomic_DNA"/>
</dbReference>
<evidence type="ECO:0008006" key="3">
    <source>
        <dbReference type="Google" id="ProtNLM"/>
    </source>
</evidence>
<evidence type="ECO:0000313" key="2">
    <source>
        <dbReference type="EMBL" id="VYT20458.1"/>
    </source>
</evidence>
<evidence type="ECO:0000256" key="1">
    <source>
        <dbReference type="SAM" id="Coils"/>
    </source>
</evidence>
<proteinExistence type="predicted"/>
<reference evidence="2" key="1">
    <citation type="submission" date="2019-11" db="EMBL/GenBank/DDBJ databases">
        <authorList>
            <person name="Feng L."/>
        </authorList>
    </citation>
    <scope>NUCLEOTIDE SEQUENCE</scope>
    <source>
        <strain evidence="2">BhanseniiLFYP23</strain>
    </source>
</reference>
<dbReference type="Gene3D" id="1.20.140.160">
    <property type="match status" value="1"/>
</dbReference>
<gene>
    <name evidence="2" type="ORF">BHLFYP23_00603</name>
</gene>
<dbReference type="RefSeq" id="WP_156342552.1">
    <property type="nucleotide sequence ID" value="NZ_CACRSY010000014.1"/>
</dbReference>
<dbReference type="InterPro" id="IPR013324">
    <property type="entry name" value="RNA_pol_sigma_r3/r4-like"/>
</dbReference>
<dbReference type="AlphaFoldDB" id="A0A6N2URT2"/>
<name>A0A6N2URT2_BLAHA</name>
<dbReference type="SUPFAM" id="SSF88659">
    <property type="entry name" value="Sigma3 and sigma4 domains of RNA polymerase sigma factors"/>
    <property type="match status" value="1"/>
</dbReference>
<accession>A0A6N2URT2</accession>
<protein>
    <recommendedName>
        <fullName evidence="3">Sigma-70, region 4</fullName>
    </recommendedName>
</protein>
<keyword evidence="1" id="KW-0175">Coiled coil</keyword>
<sequence>MEEAKKKEKTENEIKKEYLLGFQKISRQLARLENELAEIRLNKYCPSCISDGMPHASRCSDLSSYMAKVDELEKKILKKKYNRLQKQQEIRNRIEKMEDENEKDVLTYRYLRGMKWEEIAIKMEYTYRNIIKIHGRALSNFTI</sequence>